<evidence type="ECO:0000256" key="1">
    <source>
        <dbReference type="SAM" id="MobiDB-lite"/>
    </source>
</evidence>
<comment type="caution">
    <text evidence="2">The sequence shown here is derived from an EMBL/GenBank/DDBJ whole genome shotgun (WGS) entry which is preliminary data.</text>
</comment>
<dbReference type="OrthoDB" id="6281767at2759"/>
<protein>
    <submittedName>
        <fullName evidence="2">Uncharacterized protein</fullName>
    </submittedName>
</protein>
<name>A0A504YFS8_FASGI</name>
<evidence type="ECO:0000313" key="3">
    <source>
        <dbReference type="Proteomes" id="UP000316759"/>
    </source>
</evidence>
<accession>A0A504YFS8</accession>
<keyword evidence="3" id="KW-1185">Reference proteome</keyword>
<dbReference type="EMBL" id="SUNJ01011164">
    <property type="protein sequence ID" value="TPP59109.1"/>
    <property type="molecule type" value="Genomic_DNA"/>
</dbReference>
<proteinExistence type="predicted"/>
<feature type="region of interest" description="Disordered" evidence="1">
    <location>
        <begin position="26"/>
        <end position="70"/>
    </location>
</feature>
<gene>
    <name evidence="2" type="ORF">FGIG_04741</name>
</gene>
<feature type="compositionally biased region" description="Polar residues" evidence="1">
    <location>
        <begin position="56"/>
        <end position="70"/>
    </location>
</feature>
<evidence type="ECO:0000313" key="2">
    <source>
        <dbReference type="EMBL" id="TPP59109.1"/>
    </source>
</evidence>
<reference evidence="2 3" key="1">
    <citation type="submission" date="2019-04" db="EMBL/GenBank/DDBJ databases">
        <title>Annotation for the trematode Fasciola gigantica.</title>
        <authorList>
            <person name="Choi Y.-J."/>
        </authorList>
    </citation>
    <scope>NUCLEOTIDE SEQUENCE [LARGE SCALE GENOMIC DNA]</scope>
    <source>
        <strain evidence="2">Uganda_cow_1</strain>
    </source>
</reference>
<dbReference type="Proteomes" id="UP000316759">
    <property type="component" value="Unassembled WGS sequence"/>
</dbReference>
<sequence>MSSKVSKNSCDGSNHLYQRSAIGSISSIGDGARDKETNITFTRKPSPVYQDKPNVRRSSSPMGDSRPVSNDQLKLVIEELSEMDQENRNRLVINIGYYATSQKFHICIIIVSKSFTYCYSFLYSQPGSKVSKNSCDGSDHLYQRSPIGSISSIGDGARDKETNHNFYRKPSPVTKDKPNVRRSSSPMEDSRPVSNDQLKLVIEELSEMDQEDETAFPVQFNSTNDHEPQIPDYRFRRASIASKSNETDDFPTLLPDSSHQPPVTLDRASRQAVNEQYKLGMKRTNITVAGMDDVARRYHTLTHVGRTSSCRIPPEITHTTYVNAIDVQDLVHYTQMNQMHSNQCEGAALYVEPSVPNGEFSFSRSPCRTHTLPRPTVSPLWIETHVADRYPTPIHEPFTVASQHDALLSELYNRGSGDPLIPGNPDIA</sequence>
<feature type="region of interest" description="Disordered" evidence="1">
    <location>
        <begin position="146"/>
        <end position="193"/>
    </location>
</feature>
<dbReference type="AlphaFoldDB" id="A0A504YFS8"/>
<feature type="compositionally biased region" description="Polar residues" evidence="1">
    <location>
        <begin position="181"/>
        <end position="193"/>
    </location>
</feature>
<organism evidence="2 3">
    <name type="scientific">Fasciola gigantica</name>
    <name type="common">Giant liver fluke</name>
    <dbReference type="NCBI Taxonomy" id="46835"/>
    <lineage>
        <taxon>Eukaryota</taxon>
        <taxon>Metazoa</taxon>
        <taxon>Spiralia</taxon>
        <taxon>Lophotrochozoa</taxon>
        <taxon>Platyhelminthes</taxon>
        <taxon>Trematoda</taxon>
        <taxon>Digenea</taxon>
        <taxon>Plagiorchiida</taxon>
        <taxon>Echinostomata</taxon>
        <taxon>Echinostomatoidea</taxon>
        <taxon>Fasciolidae</taxon>
        <taxon>Fasciola</taxon>
    </lineage>
</organism>